<keyword evidence="1" id="KW-0677">Repeat</keyword>
<organism evidence="5 6">
    <name type="scientific">Lasiosphaeria ovina</name>
    <dbReference type="NCBI Taxonomy" id="92902"/>
    <lineage>
        <taxon>Eukaryota</taxon>
        <taxon>Fungi</taxon>
        <taxon>Dikarya</taxon>
        <taxon>Ascomycota</taxon>
        <taxon>Pezizomycotina</taxon>
        <taxon>Sordariomycetes</taxon>
        <taxon>Sordariomycetidae</taxon>
        <taxon>Sordariales</taxon>
        <taxon>Lasiosphaeriaceae</taxon>
        <taxon>Lasiosphaeria</taxon>
    </lineage>
</organism>
<dbReference type="Pfam" id="PF24883">
    <property type="entry name" value="NPHP3_N"/>
    <property type="match status" value="1"/>
</dbReference>
<keyword evidence="6" id="KW-1185">Reference proteome</keyword>
<dbReference type="AlphaFoldDB" id="A0AAE0KJ73"/>
<comment type="caution">
    <text evidence="5">The sequence shown here is derived from an EMBL/GenBank/DDBJ whole genome shotgun (WGS) entry which is preliminary data.</text>
</comment>
<dbReference type="PANTHER" id="PTHR10039:SF5">
    <property type="entry name" value="NACHT DOMAIN-CONTAINING PROTEIN"/>
    <property type="match status" value="1"/>
</dbReference>
<feature type="domain" description="Nephrocystin 3-like N-terminal" evidence="3">
    <location>
        <begin position="256"/>
        <end position="430"/>
    </location>
</feature>
<evidence type="ECO:0000313" key="6">
    <source>
        <dbReference type="Proteomes" id="UP001287356"/>
    </source>
</evidence>
<dbReference type="Proteomes" id="UP001287356">
    <property type="component" value="Unassembled WGS sequence"/>
</dbReference>
<evidence type="ECO:0000259" key="4">
    <source>
        <dbReference type="Pfam" id="PF25053"/>
    </source>
</evidence>
<dbReference type="InterPro" id="IPR056693">
    <property type="entry name" value="DUF7791"/>
</dbReference>
<dbReference type="SUPFAM" id="SSF52540">
    <property type="entry name" value="P-loop containing nucleoside triphosphate hydrolases"/>
    <property type="match status" value="1"/>
</dbReference>
<dbReference type="Pfam" id="PF25053">
    <property type="entry name" value="DUF7791"/>
    <property type="match status" value="1"/>
</dbReference>
<protein>
    <recommendedName>
        <fullName evidence="7">NACHT domain-containing protein</fullName>
    </recommendedName>
</protein>
<dbReference type="PANTHER" id="PTHR10039">
    <property type="entry name" value="AMELOGENIN"/>
    <property type="match status" value="1"/>
</dbReference>
<dbReference type="Gene3D" id="3.40.50.300">
    <property type="entry name" value="P-loop containing nucleotide triphosphate hydrolases"/>
    <property type="match status" value="1"/>
</dbReference>
<evidence type="ECO:0000259" key="3">
    <source>
        <dbReference type="Pfam" id="PF24883"/>
    </source>
</evidence>
<feature type="region of interest" description="Disordered" evidence="2">
    <location>
        <begin position="972"/>
        <end position="1045"/>
    </location>
</feature>
<reference evidence="5" key="1">
    <citation type="journal article" date="2023" name="Mol. Phylogenet. Evol.">
        <title>Genome-scale phylogeny and comparative genomics of the fungal order Sordariales.</title>
        <authorList>
            <person name="Hensen N."/>
            <person name="Bonometti L."/>
            <person name="Westerberg I."/>
            <person name="Brannstrom I.O."/>
            <person name="Guillou S."/>
            <person name="Cros-Aarteil S."/>
            <person name="Calhoun S."/>
            <person name="Haridas S."/>
            <person name="Kuo A."/>
            <person name="Mondo S."/>
            <person name="Pangilinan J."/>
            <person name="Riley R."/>
            <person name="LaButti K."/>
            <person name="Andreopoulos B."/>
            <person name="Lipzen A."/>
            <person name="Chen C."/>
            <person name="Yan M."/>
            <person name="Daum C."/>
            <person name="Ng V."/>
            <person name="Clum A."/>
            <person name="Steindorff A."/>
            <person name="Ohm R.A."/>
            <person name="Martin F."/>
            <person name="Silar P."/>
            <person name="Natvig D.O."/>
            <person name="Lalanne C."/>
            <person name="Gautier V."/>
            <person name="Ament-Velasquez S.L."/>
            <person name="Kruys A."/>
            <person name="Hutchinson M.I."/>
            <person name="Powell A.J."/>
            <person name="Barry K."/>
            <person name="Miller A.N."/>
            <person name="Grigoriev I.V."/>
            <person name="Debuchy R."/>
            <person name="Gladieux P."/>
            <person name="Hiltunen Thoren M."/>
            <person name="Johannesson H."/>
        </authorList>
    </citation>
    <scope>NUCLEOTIDE SEQUENCE</scope>
    <source>
        <strain evidence="5">CBS 958.72</strain>
    </source>
</reference>
<evidence type="ECO:0000313" key="5">
    <source>
        <dbReference type="EMBL" id="KAK3377282.1"/>
    </source>
</evidence>
<evidence type="ECO:0008006" key="7">
    <source>
        <dbReference type="Google" id="ProtNLM"/>
    </source>
</evidence>
<proteinExistence type="predicted"/>
<evidence type="ECO:0000256" key="1">
    <source>
        <dbReference type="ARBA" id="ARBA00022737"/>
    </source>
</evidence>
<feature type="domain" description="DUF7791" evidence="4">
    <location>
        <begin position="540"/>
        <end position="680"/>
    </location>
</feature>
<accession>A0AAE0KJ73</accession>
<gene>
    <name evidence="5" type="ORF">B0T24DRAFT_666047</name>
</gene>
<sequence length="1045" mass="118268">MADPLSAISLAGSIIQFVEFGTKLVSNSIEIYNSTSGSIQEHKELEMMAKNLEQQILIIKNTPTAIEDEAMSEMLDGCKSLSKALQLLLDQIRVAPDRRGRIASLKASGKAALKRNELENLARRLERMRDSICAHLNFLTFNHRTEMERFLGQLGSLGIQPPRPMAQPQLGALTTQVATMKNLLVTAAETGSTKRFKWEIDSESKVADVYHSFAESFGNSVKDMEWNRRIYSIVSSLQFPQIKERESIVLRAYQSTFEWAFDGSKTNFAHWLRTGAGIYWISGRAGSGKSTLVKFLLAHGETRKALRTWAKQDQLVVASHYFWNQGTKLQRSPQGLFRTLLFAILVQQPKLVPLIAPERWDSELKAGSEWTADELYECFNRLPEAASSIGVRICLFVDGLDEYEGDHERLVATLGGIALSDNCKICASSRPWVEFTSAFGTSEWKLQVQDMTRDDIATYVRENLETHSHFKFLSREYGKQASALINQITETAQGVFLWVYLVVRSLIRGMNYKDSISDLVTRLNDLPADLTDYFQVMMDSIEDIYKQRTAKIFKTLALSESGLPVITFHFVDLEADDPDYAFGPLKSPSGRLMFYRTAQMLKQHQIVAQCKDLVHITENKDHENTPWSHTAQFLHRTVADFFKTPIMDALLTKRTGQGFDARLSLCRASLAQMRVVRRYRNWEHRFDAVKPCLLTILQNAAETETAYGRPECEILPIMGALLSEPNPLEAMYRGWDRALKVPEAPDEQQHYLVVLARMGLRCFVLEALREPDLSESVRLDVLVASLRMPYTLDFELGHLVQGKYNQEQLQLIRDLLMSGTMPDIWKDGRDEKSPWRALVGWWLPSDIKEPNPASYQLLHLMLSFGAVPTAGDWNLMEVSFAPHQSSALKNCHAKALNGQLNKEPDERQRPGVRCAIDWNRKNRVIALEYQLARELYLNEALEQAQEDSEVSSMVQARELDAQRRQEQLLLDRKQDGGGGGGGGGCEEHANAAAKPKQEMVETQPRPANGQPTLRDKGKTPTDSGPLSLRPSSKEKRRRGAWLRCC</sequence>
<dbReference type="InterPro" id="IPR027417">
    <property type="entry name" value="P-loop_NTPase"/>
</dbReference>
<dbReference type="EMBL" id="JAULSN010000003">
    <property type="protein sequence ID" value="KAK3377282.1"/>
    <property type="molecule type" value="Genomic_DNA"/>
</dbReference>
<reference evidence="5" key="2">
    <citation type="submission" date="2023-06" db="EMBL/GenBank/DDBJ databases">
        <authorList>
            <consortium name="Lawrence Berkeley National Laboratory"/>
            <person name="Haridas S."/>
            <person name="Hensen N."/>
            <person name="Bonometti L."/>
            <person name="Westerberg I."/>
            <person name="Brannstrom I.O."/>
            <person name="Guillou S."/>
            <person name="Cros-Aarteil S."/>
            <person name="Calhoun S."/>
            <person name="Kuo A."/>
            <person name="Mondo S."/>
            <person name="Pangilinan J."/>
            <person name="Riley R."/>
            <person name="Labutti K."/>
            <person name="Andreopoulos B."/>
            <person name="Lipzen A."/>
            <person name="Chen C."/>
            <person name="Yanf M."/>
            <person name="Daum C."/>
            <person name="Ng V."/>
            <person name="Clum A."/>
            <person name="Steindorff A."/>
            <person name="Ohm R."/>
            <person name="Martin F."/>
            <person name="Silar P."/>
            <person name="Natvig D."/>
            <person name="Lalanne C."/>
            <person name="Gautier V."/>
            <person name="Ament-Velasquez S.L."/>
            <person name="Kruys A."/>
            <person name="Hutchinson M.I."/>
            <person name="Powell A.J."/>
            <person name="Barry K."/>
            <person name="Miller A.N."/>
            <person name="Grigoriev I.V."/>
            <person name="Debuchy R."/>
            <person name="Gladieux P."/>
            <person name="Thoren M.H."/>
            <person name="Johannesson H."/>
        </authorList>
    </citation>
    <scope>NUCLEOTIDE SEQUENCE</scope>
    <source>
        <strain evidence="5">CBS 958.72</strain>
    </source>
</reference>
<feature type="compositionally biased region" description="Basic residues" evidence="2">
    <location>
        <begin position="1034"/>
        <end position="1045"/>
    </location>
</feature>
<feature type="compositionally biased region" description="Basic and acidic residues" evidence="2">
    <location>
        <begin position="985"/>
        <end position="999"/>
    </location>
</feature>
<name>A0AAE0KJ73_9PEZI</name>
<evidence type="ECO:0000256" key="2">
    <source>
        <dbReference type="SAM" id="MobiDB-lite"/>
    </source>
</evidence>
<dbReference type="InterPro" id="IPR056884">
    <property type="entry name" value="NPHP3-like_N"/>
</dbReference>